<dbReference type="Proteomes" id="UP000294145">
    <property type="component" value="Unassembled WGS sequence"/>
</dbReference>
<comment type="caution">
    <text evidence="1">The sequence shown here is derived from an EMBL/GenBank/DDBJ whole genome shotgun (WGS) entry which is preliminary data.</text>
</comment>
<protein>
    <submittedName>
        <fullName evidence="1">Uncharacterized protein</fullName>
    </submittedName>
</protein>
<organism evidence="1 2">
    <name type="scientific">Vibrio cholerae</name>
    <dbReference type="NCBI Taxonomy" id="666"/>
    <lineage>
        <taxon>Bacteria</taxon>
        <taxon>Pseudomonadati</taxon>
        <taxon>Pseudomonadota</taxon>
        <taxon>Gammaproteobacteria</taxon>
        <taxon>Vibrionales</taxon>
        <taxon>Vibrionaceae</taxon>
        <taxon>Vibrio</taxon>
    </lineage>
</organism>
<dbReference type="AlphaFoldDB" id="A0A7Z7YHD5"/>
<name>A0A7Z7YHD5_VIBCL</name>
<accession>A0A7Z7YHD5</accession>
<proteinExistence type="predicted"/>
<evidence type="ECO:0000313" key="1">
    <source>
        <dbReference type="EMBL" id="TBM46969.1"/>
    </source>
</evidence>
<gene>
    <name evidence="1" type="ORF">EYB64_01330</name>
</gene>
<dbReference type="EMBL" id="SISP01000001">
    <property type="protein sequence ID" value="TBM46969.1"/>
    <property type="molecule type" value="Genomic_DNA"/>
</dbReference>
<sequence>MFYRLSYFKQARIIGSLFVSFMDNCDPDRHITISPYHLTGDICAQEKHHLNDVVDIFRLRKRTATRCELQI</sequence>
<evidence type="ECO:0000313" key="2">
    <source>
        <dbReference type="Proteomes" id="UP000294145"/>
    </source>
</evidence>
<reference evidence="1 2" key="1">
    <citation type="submission" date="2019-02" db="EMBL/GenBank/DDBJ databases">
        <title>Genomic plasticity associated with the antimicrobial resistance in Vibrio cholerae.</title>
        <authorList>
            <person name="Verma J."/>
            <person name="Bag S."/>
            <person name="Saha B."/>
            <person name="Kumar P."/>
            <person name="Ghosh T.S."/>
            <person name="Dayal M."/>
            <person name="Senapati T."/>
            <person name="Mehra S."/>
            <person name="Dey P."/>
            <person name="Desigamani A."/>
            <person name="Kumar D."/>
            <person name="Rana P."/>
            <person name="Kumar B."/>
            <person name="Maiti T.K."/>
            <person name="Sharma N.C."/>
            <person name="Bhadra R.K."/>
            <person name="Mutreja A."/>
            <person name="Nair G.B."/>
            <person name="Ramamurthy T."/>
            <person name="Das B."/>
        </authorList>
    </citation>
    <scope>NUCLEOTIDE SEQUENCE [LARGE SCALE GENOMIC DNA]</scope>
    <source>
        <strain evidence="1 2">IDH06781</strain>
    </source>
</reference>